<name>A0A7W6DJ23_9SPHN</name>
<keyword evidence="8 9" id="KW-0472">Membrane</keyword>
<dbReference type="Gene3D" id="3.90.550.10">
    <property type="entry name" value="Spore Coat Polysaccharide Biosynthesis Protein SpsA, Chain A"/>
    <property type="match status" value="1"/>
</dbReference>
<dbReference type="InterPro" id="IPR025993">
    <property type="entry name" value="Ceramide_glucosylTrfase"/>
</dbReference>
<sequence>MTLAMGLWIAMQALTLVGVINYRRNLPSDRKQEAPDGVVVILSLRDDWDGGADLIARLKGQDASFRLMLATSGHCPEADALAAREPDWVQVVHAGVADDEGQKVHKLRAAIRALRPDDRWLVFIDADIEPPARLVGRLLFPLVRGKAEIATGYRLLMPAPGAVLALVGAVEMQLATLPRFASATMPWGGAMAMARDVADRLDLDAAMAGRLSDDMAMGLAGWRAKLRLRPVRDLLVASPLDGEGASAIGFAVRQYRHIVTNSMGMWQLATMVVATQALGWLWALVWGGWMAVAVGYGAAWGRALVRRSIIAAVVEPDQAVAVRRSLWWDMVAPFAVTWTHLAVQIAAACSSRIRWGGWDYRVRRGRVVRMARVGHTGQNPAGN</sequence>
<comment type="subcellular location">
    <subcellularLocation>
        <location evidence="1">Membrane</location>
        <topology evidence="1">Multi-pass membrane protein</topology>
    </subcellularLocation>
</comment>
<evidence type="ECO:0000313" key="10">
    <source>
        <dbReference type="EMBL" id="MBB3980758.1"/>
    </source>
</evidence>
<comment type="caution">
    <text evidence="10">The sequence shown here is derived from an EMBL/GenBank/DDBJ whole genome shotgun (WGS) entry which is preliminary data.</text>
</comment>
<dbReference type="SUPFAM" id="SSF53448">
    <property type="entry name" value="Nucleotide-diphospho-sugar transferases"/>
    <property type="match status" value="1"/>
</dbReference>
<keyword evidence="4" id="KW-0328">Glycosyltransferase</keyword>
<feature type="transmembrane region" description="Helical" evidence="9">
    <location>
        <begin position="288"/>
        <end position="305"/>
    </location>
</feature>
<dbReference type="GO" id="GO:0016020">
    <property type="term" value="C:membrane"/>
    <property type="evidence" value="ECO:0007669"/>
    <property type="project" value="UniProtKB-SubCell"/>
</dbReference>
<evidence type="ECO:0000256" key="6">
    <source>
        <dbReference type="ARBA" id="ARBA00022692"/>
    </source>
</evidence>
<gene>
    <name evidence="10" type="ORF">GGR44_000389</name>
</gene>
<accession>A0A7W6DJ23</accession>
<protein>
    <recommendedName>
        <fullName evidence="12">Ceramide glucosyltransferase</fullName>
    </recommendedName>
</protein>
<organism evidence="10 11">
    <name type="scientific">Sphingobium fontiphilum</name>
    <dbReference type="NCBI Taxonomy" id="944425"/>
    <lineage>
        <taxon>Bacteria</taxon>
        <taxon>Pseudomonadati</taxon>
        <taxon>Pseudomonadota</taxon>
        <taxon>Alphaproteobacteria</taxon>
        <taxon>Sphingomonadales</taxon>
        <taxon>Sphingomonadaceae</taxon>
        <taxon>Sphingobium</taxon>
    </lineage>
</organism>
<dbReference type="GO" id="GO:0016757">
    <property type="term" value="F:glycosyltransferase activity"/>
    <property type="evidence" value="ECO:0007669"/>
    <property type="project" value="UniProtKB-KW"/>
</dbReference>
<evidence type="ECO:0000256" key="9">
    <source>
        <dbReference type="SAM" id="Phobius"/>
    </source>
</evidence>
<evidence type="ECO:0000256" key="4">
    <source>
        <dbReference type="ARBA" id="ARBA00022676"/>
    </source>
</evidence>
<dbReference type="AlphaFoldDB" id="A0A7W6DJ23"/>
<keyword evidence="7 9" id="KW-1133">Transmembrane helix</keyword>
<evidence type="ECO:0000256" key="8">
    <source>
        <dbReference type="ARBA" id="ARBA00023136"/>
    </source>
</evidence>
<evidence type="ECO:0000256" key="1">
    <source>
        <dbReference type="ARBA" id="ARBA00004141"/>
    </source>
</evidence>
<evidence type="ECO:0000256" key="7">
    <source>
        <dbReference type="ARBA" id="ARBA00022989"/>
    </source>
</evidence>
<dbReference type="InterPro" id="IPR029044">
    <property type="entry name" value="Nucleotide-diphossugar_trans"/>
</dbReference>
<keyword evidence="5" id="KW-0808">Transferase</keyword>
<dbReference type="Pfam" id="PF13506">
    <property type="entry name" value="Glyco_transf_21"/>
    <property type="match status" value="1"/>
</dbReference>
<feature type="transmembrane region" description="Helical" evidence="9">
    <location>
        <begin position="6"/>
        <end position="22"/>
    </location>
</feature>
<dbReference type="Proteomes" id="UP000552757">
    <property type="component" value="Unassembled WGS sequence"/>
</dbReference>
<evidence type="ECO:0000256" key="5">
    <source>
        <dbReference type="ARBA" id="ARBA00022679"/>
    </source>
</evidence>
<evidence type="ECO:0000256" key="2">
    <source>
        <dbReference type="ARBA" id="ARBA00004760"/>
    </source>
</evidence>
<keyword evidence="11" id="KW-1185">Reference proteome</keyword>
<comment type="pathway">
    <text evidence="2">Lipid metabolism; sphingolipid metabolism.</text>
</comment>
<evidence type="ECO:0000256" key="3">
    <source>
        <dbReference type="ARBA" id="ARBA00004991"/>
    </source>
</evidence>
<reference evidence="10 11" key="1">
    <citation type="submission" date="2020-08" db="EMBL/GenBank/DDBJ databases">
        <title>Genomic Encyclopedia of Type Strains, Phase IV (KMG-IV): sequencing the most valuable type-strain genomes for metagenomic binning, comparative biology and taxonomic classification.</title>
        <authorList>
            <person name="Goeker M."/>
        </authorList>
    </citation>
    <scope>NUCLEOTIDE SEQUENCE [LARGE SCALE GENOMIC DNA]</scope>
    <source>
        <strain evidence="10 11">DSM 29348</strain>
    </source>
</reference>
<comment type="pathway">
    <text evidence="3">Sphingolipid metabolism.</text>
</comment>
<evidence type="ECO:0000313" key="11">
    <source>
        <dbReference type="Proteomes" id="UP000552757"/>
    </source>
</evidence>
<dbReference type="EMBL" id="JACIEB010000001">
    <property type="protein sequence ID" value="MBB3980758.1"/>
    <property type="molecule type" value="Genomic_DNA"/>
</dbReference>
<evidence type="ECO:0008006" key="12">
    <source>
        <dbReference type="Google" id="ProtNLM"/>
    </source>
</evidence>
<keyword evidence="6 9" id="KW-0812">Transmembrane</keyword>
<proteinExistence type="predicted"/>